<feature type="domain" description="FAD/NAD(P)-binding" evidence="8">
    <location>
        <begin position="15"/>
        <end position="332"/>
    </location>
</feature>
<reference evidence="9" key="2">
    <citation type="submission" date="2020-09" db="EMBL/GenBank/DDBJ databases">
        <authorList>
            <person name="Sun Q."/>
            <person name="Zhou Y."/>
        </authorList>
    </citation>
    <scope>NUCLEOTIDE SEQUENCE</scope>
    <source>
        <strain evidence="9">CGMCC 1.15320</strain>
    </source>
</reference>
<dbReference type="PRINTS" id="PR00368">
    <property type="entry name" value="FADPNR"/>
</dbReference>
<evidence type="ECO:0000256" key="2">
    <source>
        <dbReference type="ARBA" id="ARBA00012637"/>
    </source>
</evidence>
<evidence type="ECO:0000256" key="7">
    <source>
        <dbReference type="ARBA" id="ARBA00047599"/>
    </source>
</evidence>
<keyword evidence="3" id="KW-0285">Flavoprotein</keyword>
<comment type="catalytic activity">
    <reaction evidence="7">
        <text>a quinone + NADH + H(+) = a quinol + NAD(+)</text>
        <dbReference type="Rhea" id="RHEA:46160"/>
        <dbReference type="ChEBI" id="CHEBI:15378"/>
        <dbReference type="ChEBI" id="CHEBI:24646"/>
        <dbReference type="ChEBI" id="CHEBI:57540"/>
        <dbReference type="ChEBI" id="CHEBI:57945"/>
        <dbReference type="ChEBI" id="CHEBI:132124"/>
        <dbReference type="EC" id="1.6.5.9"/>
    </reaction>
</comment>
<keyword evidence="5" id="KW-0560">Oxidoreductase</keyword>
<dbReference type="PRINTS" id="PR00411">
    <property type="entry name" value="PNDRDTASEI"/>
</dbReference>
<keyword evidence="4" id="KW-0274">FAD</keyword>
<dbReference type="Pfam" id="PF07992">
    <property type="entry name" value="Pyr_redox_2"/>
    <property type="match status" value="1"/>
</dbReference>
<dbReference type="RefSeq" id="WP_188720826.1">
    <property type="nucleotide sequence ID" value="NZ_BMIF01000005.1"/>
</dbReference>
<evidence type="ECO:0000256" key="6">
    <source>
        <dbReference type="ARBA" id="ARBA00023027"/>
    </source>
</evidence>
<comment type="similarity">
    <text evidence="1">Belongs to the NADH dehydrogenase family.</text>
</comment>
<dbReference type="EC" id="1.6.5.9" evidence="2"/>
<dbReference type="InterPro" id="IPR036188">
    <property type="entry name" value="FAD/NAD-bd_sf"/>
</dbReference>
<evidence type="ECO:0000256" key="4">
    <source>
        <dbReference type="ARBA" id="ARBA00022827"/>
    </source>
</evidence>
<protein>
    <recommendedName>
        <fullName evidence="2">NADH:ubiquinone reductase (non-electrogenic)</fullName>
        <ecNumber evidence="2">1.6.5.9</ecNumber>
    </recommendedName>
</protein>
<organism evidence="9 10">
    <name type="scientific">Nitratireductor aestuarii</name>
    <dbReference type="NCBI Taxonomy" id="1735103"/>
    <lineage>
        <taxon>Bacteria</taxon>
        <taxon>Pseudomonadati</taxon>
        <taxon>Pseudomonadota</taxon>
        <taxon>Alphaproteobacteria</taxon>
        <taxon>Hyphomicrobiales</taxon>
        <taxon>Phyllobacteriaceae</taxon>
        <taxon>Nitratireductor</taxon>
    </lineage>
</organism>
<gene>
    <name evidence="9" type="ORF">GCM10011385_19000</name>
</gene>
<sequence>MTDAPYQSSSGSQPRIVIVGAGFAGLEVAKTLGKAGIAATVIDRRNHHLFQPLLYQVATADISATDIAEPIRKILKRQKSIQVIFGEVTSIDPQRKLVHLSEGSDFPYDILVLAPGSRASYFGHDEWATVAPGLKTLEDARTIRSRLLWAFEQAERSTDPEEQRRLMTFIVIGGGPTGVELAGSIAELALHTLAQEFRNIEPKKTRIMLVEAGPRLLAGFSPKVSDYAKRALERLGVEVSLGKAVEKIMADHVVIAGESIPAGLTVWAAGVSASPLTANLGVGRDRMGRVEVAPTLQVIGCPDVYALGDIARFTDDKGNLLPGLAQVAKQQGQHFGEALVKKLQTGTELPPFVYRSRGNTAIIGRHAGVFEAGETTLKGWFAWVAWAFIHVYLLVGFQHRVQVSLQWLWRYLTYDRGARLISSEQLPQLPHGRADRADLSRPE</sequence>
<evidence type="ECO:0000256" key="3">
    <source>
        <dbReference type="ARBA" id="ARBA00022630"/>
    </source>
</evidence>
<evidence type="ECO:0000313" key="9">
    <source>
        <dbReference type="EMBL" id="GGA65381.1"/>
    </source>
</evidence>
<reference evidence="9" key="1">
    <citation type="journal article" date="2014" name="Int. J. Syst. Evol. Microbiol.">
        <title>Complete genome sequence of Corynebacterium casei LMG S-19264T (=DSM 44701T), isolated from a smear-ripened cheese.</title>
        <authorList>
            <consortium name="US DOE Joint Genome Institute (JGI-PGF)"/>
            <person name="Walter F."/>
            <person name="Albersmeier A."/>
            <person name="Kalinowski J."/>
            <person name="Ruckert C."/>
        </authorList>
    </citation>
    <scope>NUCLEOTIDE SEQUENCE</scope>
    <source>
        <strain evidence="9">CGMCC 1.15320</strain>
    </source>
</reference>
<keyword evidence="10" id="KW-1185">Reference proteome</keyword>
<evidence type="ECO:0000313" key="10">
    <source>
        <dbReference type="Proteomes" id="UP000636264"/>
    </source>
</evidence>
<dbReference type="PANTHER" id="PTHR43706:SF47">
    <property type="entry name" value="EXTERNAL NADH-UBIQUINONE OXIDOREDUCTASE 1, MITOCHONDRIAL-RELATED"/>
    <property type="match status" value="1"/>
</dbReference>
<dbReference type="PANTHER" id="PTHR43706">
    <property type="entry name" value="NADH DEHYDROGENASE"/>
    <property type="match status" value="1"/>
</dbReference>
<evidence type="ECO:0000256" key="1">
    <source>
        <dbReference type="ARBA" id="ARBA00005272"/>
    </source>
</evidence>
<evidence type="ECO:0000256" key="5">
    <source>
        <dbReference type="ARBA" id="ARBA00023002"/>
    </source>
</evidence>
<name>A0A916RQX1_9HYPH</name>
<dbReference type="AlphaFoldDB" id="A0A916RQX1"/>
<dbReference type="EMBL" id="BMIF01000005">
    <property type="protein sequence ID" value="GGA65381.1"/>
    <property type="molecule type" value="Genomic_DNA"/>
</dbReference>
<evidence type="ECO:0000259" key="8">
    <source>
        <dbReference type="Pfam" id="PF07992"/>
    </source>
</evidence>
<proteinExistence type="inferred from homology"/>
<keyword evidence="6" id="KW-0520">NAD</keyword>
<dbReference type="Proteomes" id="UP000636264">
    <property type="component" value="Unassembled WGS sequence"/>
</dbReference>
<accession>A0A916RQX1</accession>
<dbReference type="InterPro" id="IPR023753">
    <property type="entry name" value="FAD/NAD-binding_dom"/>
</dbReference>
<dbReference type="Gene3D" id="3.50.50.100">
    <property type="match status" value="1"/>
</dbReference>
<dbReference type="SUPFAM" id="SSF51905">
    <property type="entry name" value="FAD/NAD(P)-binding domain"/>
    <property type="match status" value="1"/>
</dbReference>
<comment type="caution">
    <text evidence="9">The sequence shown here is derived from an EMBL/GenBank/DDBJ whole genome shotgun (WGS) entry which is preliminary data.</text>
</comment>
<dbReference type="GO" id="GO:0050136">
    <property type="term" value="F:NADH dehydrogenase (quinone) (non-electrogenic) activity"/>
    <property type="evidence" value="ECO:0007669"/>
    <property type="project" value="UniProtKB-EC"/>
</dbReference>
<dbReference type="InterPro" id="IPR045024">
    <property type="entry name" value="NDH-2"/>
</dbReference>